<proteinExistence type="predicted"/>
<dbReference type="Proteomes" id="UP000509704">
    <property type="component" value="Chromosome 4"/>
</dbReference>
<keyword evidence="1" id="KW-0175">Coiled coil</keyword>
<dbReference type="OrthoDB" id="5223508at2759"/>
<dbReference type="GeneID" id="59236486"/>
<sequence length="306" mass="34614">MGKGAAKHGFKSGVLPITRSILKKPTVLQESIVAKAKAPKPKGIDGVGYAEGVKHPKGSHREPSPVKFIDVEDLIAKTSAPPSSIRSVVSPQQEKKLRMAELRRKFLSEAFRNEESRLLKLEQTMKQRAQALQEEKSNELALLNESRSSDLTIPTLESIIKEPLMRQRTPEEKEVLAMKRKYNREMIQFKSNERKLEKLLELYHVSSEFIVTEEQLLEKIDEAFNNEGSDVLRTKLSLGTSRIRARNENKLGDALFGTIGDGEHVGLPTVKEYLNGEMKKFAEEVESRSIEALNQRKENNDNILQI</sequence>
<evidence type="ECO:0000313" key="2">
    <source>
        <dbReference type="EMBL" id="QLG72763.1"/>
    </source>
</evidence>
<evidence type="ECO:0008006" key="4">
    <source>
        <dbReference type="Google" id="ProtNLM"/>
    </source>
</evidence>
<feature type="coiled-coil region" evidence="1">
    <location>
        <begin position="118"/>
        <end position="146"/>
    </location>
</feature>
<dbReference type="KEGG" id="zmk:HG535_0D04720"/>
<accession>A0A7H9B2Q1</accession>
<dbReference type="AlphaFoldDB" id="A0A7H9B2Q1"/>
<evidence type="ECO:0000313" key="3">
    <source>
        <dbReference type="Proteomes" id="UP000509704"/>
    </source>
</evidence>
<dbReference type="InterPro" id="IPR058940">
    <property type="entry name" value="mS26_fungi"/>
</dbReference>
<reference evidence="2 3" key="1">
    <citation type="submission" date="2020-07" db="EMBL/GenBank/DDBJ databases">
        <title>The yeast mating-type switching endonuclease HO is a domesticated member of an unorthodox homing genetic element family.</title>
        <authorList>
            <person name="Coughlan A.Y."/>
            <person name="Lombardi L."/>
            <person name="Braun-Galleani S."/>
            <person name="Martos A.R."/>
            <person name="Galeote V."/>
            <person name="Bigey F."/>
            <person name="Dequin S."/>
            <person name="Byrne K.P."/>
            <person name="Wolfe K.H."/>
        </authorList>
    </citation>
    <scope>NUCLEOTIDE SEQUENCE [LARGE SCALE GENOMIC DNA]</scope>
    <source>
        <strain evidence="2 3">NRRL Y-6702</strain>
    </source>
</reference>
<dbReference type="CDD" id="cd23703">
    <property type="entry name" value="mS26_PET12"/>
    <property type="match status" value="1"/>
</dbReference>
<keyword evidence="3" id="KW-1185">Reference proteome</keyword>
<gene>
    <name evidence="2" type="ORF">HG535_0D04720</name>
</gene>
<protein>
    <recommendedName>
        <fullName evidence="4">37S ribosomal protein PET123, mitochondrial</fullName>
    </recommendedName>
</protein>
<dbReference type="EMBL" id="CP058607">
    <property type="protein sequence ID" value="QLG72763.1"/>
    <property type="molecule type" value="Genomic_DNA"/>
</dbReference>
<organism evidence="2 3">
    <name type="scientific">Zygotorulaspora mrakii</name>
    <name type="common">Zygosaccharomyces mrakii</name>
    <dbReference type="NCBI Taxonomy" id="42260"/>
    <lineage>
        <taxon>Eukaryota</taxon>
        <taxon>Fungi</taxon>
        <taxon>Dikarya</taxon>
        <taxon>Ascomycota</taxon>
        <taxon>Saccharomycotina</taxon>
        <taxon>Saccharomycetes</taxon>
        <taxon>Saccharomycetales</taxon>
        <taxon>Saccharomycetaceae</taxon>
        <taxon>Zygotorulaspora</taxon>
    </lineage>
</organism>
<name>A0A7H9B2Q1_ZYGMR</name>
<evidence type="ECO:0000256" key="1">
    <source>
        <dbReference type="SAM" id="Coils"/>
    </source>
</evidence>
<dbReference type="RefSeq" id="XP_037144490.1">
    <property type="nucleotide sequence ID" value="XM_037288595.1"/>
</dbReference>
<dbReference type="Pfam" id="PF26163">
    <property type="entry name" value="mS26"/>
    <property type="match status" value="1"/>
</dbReference>